<evidence type="ECO:0000256" key="1">
    <source>
        <dbReference type="SAM" id="MobiDB-lite"/>
    </source>
</evidence>
<sequence>ASYDRVHYPLALARQEPGSDAAALLRTIKRLSRELKDVYRSSRGGSQIVTRSVDSECAVAADPVPSSRAAPSKKLIARLEEENERLVRRCAELQNEVDHRGSRGGARGQQVSELKRLRETNSRLHGDLKQLREAKMRQAQLVETGHRNEMEKLRKELNNARGQERQLRTKVRSLEGELSRQRSRAPSSAGSLRSAGRAASPVSPRTHMMNRSVRTGRSPSPATTRGRPHSAALPRRPPSTTSSRSRGSVGSAPVRSTRSPREYAAGYVSPYAQRPSASGRQRKPSPYREREFRASPVRRFTTRASPVRGPSPVRRAESPTARRPARSSPVLKFTERPVPPTRESLASSKDTPVVATVAKSGGEEMGEVRCERRQKKTRSMPAKSTCDRQQLALTSLIYRAGVEPPQVTLQEADGDEPGNSSSPNTSIYHFNPLALLKSDSNSTCSNPVHPEPLPSPKAAHSLHKRKGWPSHIDLEGLSEHHRNTLLMSIPHDPETDEVLSCGSIPHSLGTCRPCVFARNLGRPCQYGHACLYCHYQHETKKRVRKTRKQRAEAKLLSSAQQLSSDIETLDDEDDGVSPRPSEAVVEAVNPEEIYKDLMDSVMLVCAQNLGIRRQIESS</sequence>
<feature type="compositionally biased region" description="Low complexity" evidence="1">
    <location>
        <begin position="238"/>
        <end position="256"/>
    </location>
</feature>
<gene>
    <name evidence="2" type="ORF">FOZ63_025444</name>
</gene>
<feature type="compositionally biased region" description="Basic and acidic residues" evidence="1">
    <location>
        <begin position="157"/>
        <end position="180"/>
    </location>
</feature>
<dbReference type="EMBL" id="JABANO010034611">
    <property type="protein sequence ID" value="KAF4704874.1"/>
    <property type="molecule type" value="Genomic_DNA"/>
</dbReference>
<proteinExistence type="predicted"/>
<evidence type="ECO:0008006" key="4">
    <source>
        <dbReference type="Google" id="ProtNLM"/>
    </source>
</evidence>
<comment type="caution">
    <text evidence="2">The sequence shown here is derived from an EMBL/GenBank/DDBJ whole genome shotgun (WGS) entry which is preliminary data.</text>
</comment>
<feature type="region of interest" description="Disordered" evidence="1">
    <location>
        <begin position="555"/>
        <end position="581"/>
    </location>
</feature>
<feature type="compositionally biased region" description="Low complexity" evidence="1">
    <location>
        <begin position="555"/>
        <end position="564"/>
    </location>
</feature>
<keyword evidence="3" id="KW-1185">Reference proteome</keyword>
<name>A0A7J6Q8H7_PEROL</name>
<feature type="non-terminal residue" evidence="2">
    <location>
        <position position="1"/>
    </location>
</feature>
<reference evidence="2 3" key="1">
    <citation type="submission" date="2020-04" db="EMBL/GenBank/DDBJ databases">
        <title>Perkinsus olseni comparative genomics.</title>
        <authorList>
            <person name="Bogema D.R."/>
        </authorList>
    </citation>
    <scope>NUCLEOTIDE SEQUENCE [LARGE SCALE GENOMIC DNA]</scope>
    <source>
        <strain evidence="2 3">ATCC PRA-207</strain>
    </source>
</reference>
<evidence type="ECO:0000313" key="2">
    <source>
        <dbReference type="EMBL" id="KAF4704874.1"/>
    </source>
</evidence>
<dbReference type="AlphaFoldDB" id="A0A7J6Q8H7"/>
<evidence type="ECO:0000313" key="3">
    <source>
        <dbReference type="Proteomes" id="UP000553632"/>
    </source>
</evidence>
<feature type="compositionally biased region" description="Basic and acidic residues" evidence="1">
    <location>
        <begin position="113"/>
        <end position="125"/>
    </location>
</feature>
<feature type="compositionally biased region" description="Low complexity" evidence="1">
    <location>
        <begin position="184"/>
        <end position="201"/>
    </location>
</feature>
<feature type="region of interest" description="Disordered" evidence="1">
    <location>
        <begin position="97"/>
        <end position="125"/>
    </location>
</feature>
<accession>A0A7J6Q8H7</accession>
<organism evidence="2 3">
    <name type="scientific">Perkinsus olseni</name>
    <name type="common">Perkinsus atlanticus</name>
    <dbReference type="NCBI Taxonomy" id="32597"/>
    <lineage>
        <taxon>Eukaryota</taxon>
        <taxon>Sar</taxon>
        <taxon>Alveolata</taxon>
        <taxon>Perkinsozoa</taxon>
        <taxon>Perkinsea</taxon>
        <taxon>Perkinsida</taxon>
        <taxon>Perkinsidae</taxon>
        <taxon>Perkinsus</taxon>
    </lineage>
</organism>
<feature type="compositionally biased region" description="Polar residues" evidence="1">
    <location>
        <begin position="212"/>
        <end position="223"/>
    </location>
</feature>
<protein>
    <recommendedName>
        <fullName evidence="4">C3H1-type domain-containing protein</fullName>
    </recommendedName>
</protein>
<dbReference type="Proteomes" id="UP000553632">
    <property type="component" value="Unassembled WGS sequence"/>
</dbReference>
<feature type="region of interest" description="Disordered" evidence="1">
    <location>
        <begin position="157"/>
        <end position="387"/>
    </location>
</feature>